<comment type="caution">
    <text evidence="4">The sequence shown here is derived from an EMBL/GenBank/DDBJ whole genome shotgun (WGS) entry which is preliminary data.</text>
</comment>
<gene>
    <name evidence="4" type="primary">gatY</name>
    <name evidence="4" type="ORF">T472_0210380</name>
</gene>
<dbReference type="RefSeq" id="WP_023387377.1">
    <property type="nucleotide sequence ID" value="NZ_AXUN02000176.1"/>
</dbReference>
<dbReference type="InterPro" id="IPR000771">
    <property type="entry name" value="FBA_II"/>
</dbReference>
<dbReference type="OrthoDB" id="9803995at2"/>
<dbReference type="GO" id="GO:0008270">
    <property type="term" value="F:zinc ion binding"/>
    <property type="evidence" value="ECO:0007669"/>
    <property type="project" value="InterPro"/>
</dbReference>
<dbReference type="CDD" id="cd00947">
    <property type="entry name" value="TBP_aldolase_IIB"/>
    <property type="match status" value="1"/>
</dbReference>
<evidence type="ECO:0000313" key="4">
    <source>
        <dbReference type="EMBL" id="ETA80701.1"/>
    </source>
</evidence>
<dbReference type="SUPFAM" id="SSF51569">
    <property type="entry name" value="Aldolase"/>
    <property type="match status" value="1"/>
</dbReference>
<dbReference type="Gene3D" id="3.20.20.70">
    <property type="entry name" value="Aldolase class I"/>
    <property type="match status" value="1"/>
</dbReference>
<dbReference type="GO" id="GO:0009025">
    <property type="term" value="F:tagatose-bisphosphate aldolase activity"/>
    <property type="evidence" value="ECO:0007669"/>
    <property type="project" value="UniProtKB-EC"/>
</dbReference>
<dbReference type="Pfam" id="PF01116">
    <property type="entry name" value="F_bP_aldolase"/>
    <property type="match status" value="1"/>
</dbReference>
<evidence type="ECO:0000256" key="3">
    <source>
        <dbReference type="PIRSR" id="PIRSR001359-3"/>
    </source>
</evidence>
<protein>
    <submittedName>
        <fullName evidence="4">Tagatose-bisphosphate aldolase</fullName>
        <ecNumber evidence="4">4.1.2.40</ecNumber>
    </submittedName>
</protein>
<dbReference type="PANTHER" id="PTHR30304:SF0">
    <property type="entry name" value="D-TAGATOSE-1,6-BISPHOSPHATE ALDOLASE SUBUNIT GATY-RELATED"/>
    <property type="match status" value="1"/>
</dbReference>
<feature type="binding site" evidence="3">
    <location>
        <position position="78"/>
    </location>
    <ligand>
        <name>Zn(2+)</name>
        <dbReference type="ChEBI" id="CHEBI:29105"/>
        <label>1</label>
        <note>catalytic</note>
    </ligand>
</feature>
<keyword evidence="5" id="KW-1185">Reference proteome</keyword>
<comment type="cofactor">
    <cofactor evidence="3">
        <name>Zn(2+)</name>
        <dbReference type="ChEBI" id="CHEBI:29105"/>
    </cofactor>
    <text evidence="3">Binds 2 Zn(2+) ions per subunit. One is catalytic and the other provides a structural contribution.</text>
</comment>
<dbReference type="PIRSF" id="PIRSF001359">
    <property type="entry name" value="F_bP_aldolase_II"/>
    <property type="match status" value="1"/>
</dbReference>
<dbReference type="InterPro" id="IPR050246">
    <property type="entry name" value="Class_II_FBP_aldolase"/>
</dbReference>
<keyword evidence="4" id="KW-0456">Lyase</keyword>
<reference evidence="4 5" key="1">
    <citation type="journal article" date="2014" name="Genome Announc.">
        <title>Genome Sequence of Youngiibacter fragilis, the Type Strain of the Genus Youngiibacter.</title>
        <authorList>
            <person name="Wawrik C.B."/>
            <person name="Callaghan A.V."/>
            <person name="Stamps B.W."/>
            <person name="Wawrik B."/>
        </authorList>
    </citation>
    <scope>NUCLEOTIDE SEQUENCE [LARGE SCALE GENOMIC DNA]</scope>
    <source>
        <strain evidence="4 5">232.1</strain>
    </source>
</reference>
<feature type="binding site" evidence="2">
    <location>
        <begin position="222"/>
        <end position="225"/>
    </location>
    <ligand>
        <name>dihydroxyacetone phosphate</name>
        <dbReference type="ChEBI" id="CHEBI:57642"/>
    </ligand>
</feature>
<feature type="binding site" evidence="3">
    <location>
        <position position="200"/>
    </location>
    <ligand>
        <name>Zn(2+)</name>
        <dbReference type="ChEBI" id="CHEBI:29105"/>
        <label>1</label>
        <note>catalytic</note>
    </ligand>
</feature>
<keyword evidence="3" id="KW-0479">Metal-binding</keyword>
<feature type="binding site" evidence="3">
    <location>
        <position position="172"/>
    </location>
    <ligand>
        <name>Zn(2+)</name>
        <dbReference type="ChEBI" id="CHEBI:29105"/>
        <label>1</label>
        <note>catalytic</note>
    </ligand>
</feature>
<feature type="binding site" evidence="2">
    <location>
        <position position="173"/>
    </location>
    <ligand>
        <name>dihydroxyacetone phosphate</name>
        <dbReference type="ChEBI" id="CHEBI:57642"/>
    </ligand>
</feature>
<organism evidence="4 5">
    <name type="scientific">Youngiibacter fragilis 232.1</name>
    <dbReference type="NCBI Taxonomy" id="994573"/>
    <lineage>
        <taxon>Bacteria</taxon>
        <taxon>Bacillati</taxon>
        <taxon>Bacillota</taxon>
        <taxon>Clostridia</taxon>
        <taxon>Eubacteriales</taxon>
        <taxon>Clostridiaceae</taxon>
        <taxon>Youngiibacter</taxon>
    </lineage>
</organism>
<dbReference type="EMBL" id="AXUN02000176">
    <property type="protein sequence ID" value="ETA80701.1"/>
    <property type="molecule type" value="Genomic_DNA"/>
</dbReference>
<dbReference type="GO" id="GO:0005975">
    <property type="term" value="P:carbohydrate metabolic process"/>
    <property type="evidence" value="ECO:0007669"/>
    <property type="project" value="InterPro"/>
</dbReference>
<dbReference type="EC" id="4.1.2.40" evidence="4"/>
<dbReference type="Proteomes" id="UP000017747">
    <property type="component" value="Unassembled WGS sequence"/>
</dbReference>
<evidence type="ECO:0000313" key="5">
    <source>
        <dbReference type="Proteomes" id="UP000017747"/>
    </source>
</evidence>
<feature type="binding site" evidence="3">
    <location>
        <position position="129"/>
    </location>
    <ligand>
        <name>Zn(2+)</name>
        <dbReference type="ChEBI" id="CHEBI:29105"/>
        <label>2</label>
    </ligand>
</feature>
<dbReference type="GO" id="GO:0005829">
    <property type="term" value="C:cytosol"/>
    <property type="evidence" value="ECO:0007669"/>
    <property type="project" value="TreeGrafter"/>
</dbReference>
<dbReference type="eggNOG" id="COG0191">
    <property type="taxonomic scope" value="Bacteria"/>
</dbReference>
<dbReference type="InterPro" id="IPR013785">
    <property type="entry name" value="Aldolase_TIM"/>
</dbReference>
<evidence type="ECO:0000256" key="1">
    <source>
        <dbReference type="PIRSR" id="PIRSR001359-1"/>
    </source>
</evidence>
<evidence type="ECO:0000256" key="2">
    <source>
        <dbReference type="PIRSR" id="PIRSR001359-2"/>
    </source>
</evidence>
<dbReference type="AlphaFoldDB" id="V7I5X4"/>
<keyword evidence="3" id="KW-0862">Zinc</keyword>
<proteinExistence type="predicted"/>
<feature type="active site" description="Proton donor" evidence="1">
    <location>
        <position position="77"/>
    </location>
</feature>
<dbReference type="PANTHER" id="PTHR30304">
    <property type="entry name" value="D-TAGATOSE-1,6-BISPHOSPHATE ALDOLASE"/>
    <property type="match status" value="1"/>
</dbReference>
<sequence length="269" mass="29676">MIINLNEAFKRQSNLVAFNFFNIETISGILDAAQEKDRIVILSFGESYMEHTPIEVAAAMASEYSKLYKKPFVLHLDHATRMETVEKALHLGFSSVMFDGSKLTLEENIFNTTMAVQHAKRFGATVEGELGYLNNEDGSDEIELVYTSVKDSLRFVSETGVDALAVAVGNAHGIYKSKPSINVDRIKEIHASVGVPLVLHGSSGIPMEVLAQSFEAGVGKINVNTELALAGCRGTREYMDSFGENPRFENAMRMARVEIKKAAMEFLDL</sequence>
<accession>V7I5X4</accession>
<feature type="binding site" evidence="2">
    <location>
        <begin position="201"/>
        <end position="203"/>
    </location>
    <ligand>
        <name>dihydroxyacetone phosphate</name>
        <dbReference type="ChEBI" id="CHEBI:57642"/>
    </ligand>
</feature>
<name>V7I5X4_9CLOT</name>
<feature type="binding site" evidence="3">
    <location>
        <position position="99"/>
    </location>
    <ligand>
        <name>Zn(2+)</name>
        <dbReference type="ChEBI" id="CHEBI:29105"/>
        <label>2</label>
    </ligand>
</feature>
<dbReference type="STRING" id="994573.T472_0210380"/>